<reference evidence="1" key="1">
    <citation type="journal article" date="2021" name="Proc. Natl. Acad. Sci. U.S.A.">
        <title>A Catalog of Tens of Thousands of Viruses from Human Metagenomes Reveals Hidden Associations with Chronic Diseases.</title>
        <authorList>
            <person name="Tisza M.J."/>
            <person name="Buck C.B."/>
        </authorList>
    </citation>
    <scope>NUCLEOTIDE SEQUENCE</scope>
    <source>
        <strain evidence="1">CtZgq1</strain>
    </source>
</reference>
<dbReference type="EMBL" id="BK014762">
    <property type="protein sequence ID" value="DAD74550.1"/>
    <property type="molecule type" value="Genomic_DNA"/>
</dbReference>
<evidence type="ECO:0000313" key="1">
    <source>
        <dbReference type="EMBL" id="DAD74550.1"/>
    </source>
</evidence>
<name>A0A8S5LX07_9CAUD</name>
<sequence>MIQNRATTLGIDYSSRDYESFRADMIRYLQSVLPTYTDTSQNDAGIVIIEALARSLDVISYYVDREANEALLSTAKQRKNALLWCNMFGYIPKSTSPSQVYQVFVLQNTQPTDFLIPKGTVISTPATQLSQPVYFTTMENLVIPANKKGNEKGGDGKYLYKVLCKQGQQITNEVLGTSNGKKNQTFNLSYYPVDISSMKLEVKYDANREWVPWEQVKNFIDSNYSSNHYLPYALDNDVVQVKFGDGNLGAIPPQYANGIRCSYMYGGGVVGNVRANTITSLVSNLPQISDTFNPEEPIIKGTEKESLDEIKVNAPAYQLTRWGALTLSDFDSVIKETFNTVLYTKTVRNPLDFDSLKIYLMMKDGHIITETEKQEMLKELSVRKLAGMKNIELFPMEQNTVSIQASVVIDDNHVRSIVQKAIEEFTKQYFAVGKFSIGESVSVTQFEKAIYDNIDGVYSFRVTSPNTLVIKPTDSQVVTFNSITLNITGGKE</sequence>
<organism evidence="1">
    <name type="scientific">Myoviridae sp. ctZgq1</name>
    <dbReference type="NCBI Taxonomy" id="2826666"/>
    <lineage>
        <taxon>Viruses</taxon>
        <taxon>Duplodnaviria</taxon>
        <taxon>Heunggongvirae</taxon>
        <taxon>Uroviricota</taxon>
        <taxon>Caudoviricetes</taxon>
    </lineage>
</organism>
<accession>A0A8S5LX07</accession>
<proteinExistence type="predicted"/>
<protein>
    <submittedName>
        <fullName evidence="1">Baseplate wedge protein</fullName>
    </submittedName>
</protein>